<evidence type="ECO:0000256" key="2">
    <source>
        <dbReference type="ARBA" id="ARBA00023125"/>
    </source>
</evidence>
<feature type="DNA-binding region" evidence="3">
    <location>
        <begin position="55"/>
        <end position="61"/>
    </location>
</feature>
<dbReference type="SUPFAM" id="SSF50249">
    <property type="entry name" value="Nucleic acid-binding proteins"/>
    <property type="match status" value="1"/>
</dbReference>
<dbReference type="CDD" id="cd04496">
    <property type="entry name" value="SSB_OBF"/>
    <property type="match status" value="1"/>
</dbReference>
<comment type="subunit">
    <text evidence="3">Homotetramer.</text>
</comment>
<name>A0A6G9I4I2_ECOLX</name>
<evidence type="ECO:0000313" key="6">
    <source>
        <dbReference type="EMBL" id="QIQ18231.1"/>
    </source>
</evidence>
<feature type="compositionally biased region" description="Low complexity" evidence="5">
    <location>
        <begin position="116"/>
        <end position="133"/>
    </location>
</feature>
<feature type="region of interest" description="Disordered" evidence="5">
    <location>
        <begin position="116"/>
        <end position="167"/>
    </location>
</feature>
<dbReference type="HAMAP" id="MF_00984">
    <property type="entry name" value="SSB"/>
    <property type="match status" value="1"/>
</dbReference>
<dbReference type="Gene3D" id="2.40.50.140">
    <property type="entry name" value="Nucleic acid-binding proteins"/>
    <property type="match status" value="1"/>
</dbReference>
<evidence type="ECO:0000256" key="3">
    <source>
        <dbReference type="HAMAP-Rule" id="MF_00984"/>
    </source>
</evidence>
<evidence type="ECO:0000256" key="1">
    <source>
        <dbReference type="ARBA" id="ARBA00022705"/>
    </source>
</evidence>
<dbReference type="NCBIfam" id="TIGR00621">
    <property type="entry name" value="ssb"/>
    <property type="match status" value="1"/>
</dbReference>
<dbReference type="GO" id="GO:0003697">
    <property type="term" value="F:single-stranded DNA binding"/>
    <property type="evidence" value="ECO:0007669"/>
    <property type="project" value="UniProtKB-UniRule"/>
</dbReference>
<feature type="compositionally biased region" description="Basic residues" evidence="5">
    <location>
        <begin position="141"/>
        <end position="151"/>
    </location>
</feature>
<dbReference type="PANTHER" id="PTHR10302">
    <property type="entry name" value="SINGLE-STRANDED DNA-BINDING PROTEIN"/>
    <property type="match status" value="1"/>
</dbReference>
<accession>A0A6G9I4I2</accession>
<dbReference type="EMBL" id="MN915013">
    <property type="protein sequence ID" value="QIQ18231.1"/>
    <property type="molecule type" value="Genomic_DNA"/>
</dbReference>
<organism evidence="6">
    <name type="scientific">Escherichia coli</name>
    <dbReference type="NCBI Taxonomy" id="562"/>
    <lineage>
        <taxon>Bacteria</taxon>
        <taxon>Pseudomonadati</taxon>
        <taxon>Pseudomonadota</taxon>
        <taxon>Gammaproteobacteria</taxon>
        <taxon>Enterobacterales</taxon>
        <taxon>Enterobacteriaceae</taxon>
        <taxon>Escherichia</taxon>
    </lineage>
</organism>
<proteinExistence type="inferred from homology"/>
<sequence length="229" mass="25294">MSARGINKVILVGRLGNDPEVRYIPNGGAVANLQVATSESWRDKQTGEMREQTEWHRVVLFGKLAEVAGEYLCKGAQVYIEGQLRTRSWEDNGITRYVTEILVKTTGTVQMLGRAPQQNAQAQPKPQQNGQPQSADATKKGGAKTKGRGRKAAQPEPQPQPPEGGLRVFRRHPVLIGLTVTTAPPCAGHHRRYEDERIFQNTSGTAGRLLYPRTGGSRCRTVPERLYRG</sequence>
<keyword evidence="1" id="KW-0235">DNA replication</keyword>
<dbReference type="PROSITE" id="PS50935">
    <property type="entry name" value="SSB"/>
    <property type="match status" value="1"/>
</dbReference>
<dbReference type="Pfam" id="PF00436">
    <property type="entry name" value="SSB"/>
    <property type="match status" value="1"/>
</dbReference>
<evidence type="ECO:0000256" key="5">
    <source>
        <dbReference type="SAM" id="MobiDB-lite"/>
    </source>
</evidence>
<dbReference type="GO" id="GO:0009295">
    <property type="term" value="C:nucleoid"/>
    <property type="evidence" value="ECO:0007669"/>
    <property type="project" value="TreeGrafter"/>
</dbReference>
<geneLocation type="plasmid" evidence="6">
    <name>pNDM-TD33</name>
</geneLocation>
<evidence type="ECO:0000256" key="4">
    <source>
        <dbReference type="RuleBase" id="RU000524"/>
    </source>
</evidence>
<dbReference type="PANTHER" id="PTHR10302:SF27">
    <property type="entry name" value="SINGLE-STRANDED DNA-BINDING PROTEIN"/>
    <property type="match status" value="1"/>
</dbReference>
<reference evidence="6" key="1">
    <citation type="submission" date="2020-01" db="EMBL/GenBank/DDBJ databases">
        <title>Evolution and transmission of blaNDM-harboring conjugative plasmids in Escherichia coli.</title>
        <authorList>
            <person name="Zhu J."/>
            <person name="Zheng X."/>
            <person name="Jiang H."/>
        </authorList>
    </citation>
    <scope>NUCLEOTIDE SEQUENCE</scope>
    <source>
        <strain evidence="6">TD-33</strain>
        <plasmid evidence="6">pNDM-TD33</plasmid>
    </source>
</reference>
<dbReference type="AlphaFoldDB" id="A0A6G9I4I2"/>
<dbReference type="GO" id="GO:0006260">
    <property type="term" value="P:DNA replication"/>
    <property type="evidence" value="ECO:0007669"/>
    <property type="project" value="UniProtKB-KW"/>
</dbReference>
<keyword evidence="6" id="KW-0614">Plasmid</keyword>
<keyword evidence="2 3" id="KW-0238">DNA-binding</keyword>
<dbReference type="InterPro" id="IPR012340">
    <property type="entry name" value="NA-bd_OB-fold"/>
</dbReference>
<dbReference type="InterPro" id="IPR011344">
    <property type="entry name" value="ssDNA-bd"/>
</dbReference>
<dbReference type="InterPro" id="IPR000424">
    <property type="entry name" value="Primosome_PriB/ssb"/>
</dbReference>
<protein>
    <recommendedName>
        <fullName evidence="3 4">Single-stranded DNA-binding protein</fullName>
        <shortName evidence="3">SSB</shortName>
    </recommendedName>
</protein>
<dbReference type="NCBIfam" id="NF010292">
    <property type="entry name" value="PRK13732.1"/>
    <property type="match status" value="1"/>
</dbReference>
<comment type="caution">
    <text evidence="3">Lacks conserved residue(s) required for the propagation of feature annotation.</text>
</comment>